<dbReference type="EMBL" id="MN740735">
    <property type="protein sequence ID" value="QHS81373.1"/>
    <property type="molecule type" value="Genomic_DNA"/>
</dbReference>
<evidence type="ECO:0000259" key="10">
    <source>
        <dbReference type="Pfam" id="PF01420"/>
    </source>
</evidence>
<dbReference type="Gene3D" id="3.90.220.20">
    <property type="entry name" value="DNA methylase specificity domains"/>
    <property type="match status" value="2"/>
</dbReference>
<dbReference type="SUPFAM" id="SSF53335">
    <property type="entry name" value="S-adenosyl-L-methionine-dependent methyltransferases"/>
    <property type="match status" value="1"/>
</dbReference>
<keyword evidence="3" id="KW-0489">Methyltransferase</keyword>
<evidence type="ECO:0000256" key="3">
    <source>
        <dbReference type="ARBA" id="ARBA00022603"/>
    </source>
</evidence>
<evidence type="ECO:0000256" key="7">
    <source>
        <dbReference type="ARBA" id="ARBA00023125"/>
    </source>
</evidence>
<accession>A0A6C0APE1</accession>
<name>A0A6C0APE1_9ZZZZ</name>
<feature type="domain" description="Type I restriction modification DNA specificity" evidence="10">
    <location>
        <begin position="419"/>
        <end position="566"/>
    </location>
</feature>
<dbReference type="GO" id="GO:0009307">
    <property type="term" value="P:DNA restriction-modification system"/>
    <property type="evidence" value="ECO:0007669"/>
    <property type="project" value="UniProtKB-KW"/>
</dbReference>
<reference evidence="12" key="1">
    <citation type="journal article" date="2020" name="Nature">
        <title>Giant virus diversity and host interactions through global metagenomics.</title>
        <authorList>
            <person name="Schulz F."/>
            <person name="Roux S."/>
            <person name="Paez-Espino D."/>
            <person name="Jungbluth S."/>
            <person name="Walsh D.A."/>
            <person name="Denef V.J."/>
            <person name="McMahon K.D."/>
            <person name="Konstantinidis K.T."/>
            <person name="Eloe-Fadrosh E.A."/>
            <person name="Kyrpides N.C."/>
            <person name="Woyke T."/>
        </authorList>
    </citation>
    <scope>NUCLEOTIDE SEQUENCE</scope>
    <source>
        <strain evidence="12">GVMAG-S-1101161-73</strain>
    </source>
</reference>
<evidence type="ECO:0000256" key="6">
    <source>
        <dbReference type="ARBA" id="ARBA00022747"/>
    </source>
</evidence>
<dbReference type="EC" id="2.1.1.72" evidence="2"/>
<proteinExistence type="inferred from homology"/>
<dbReference type="PRINTS" id="PR00507">
    <property type="entry name" value="N12N6MTFRASE"/>
</dbReference>
<dbReference type="InterPro" id="IPR000055">
    <property type="entry name" value="Restrct_endonuc_typeI_TRD"/>
</dbReference>
<dbReference type="GO" id="GO:0009007">
    <property type="term" value="F:site-specific DNA-methyltransferase (adenine-specific) activity"/>
    <property type="evidence" value="ECO:0007669"/>
    <property type="project" value="UniProtKB-EC"/>
</dbReference>
<dbReference type="Pfam" id="PF01420">
    <property type="entry name" value="Methylase_S"/>
    <property type="match status" value="2"/>
</dbReference>
<evidence type="ECO:0000259" key="11">
    <source>
        <dbReference type="Pfam" id="PF02384"/>
    </source>
</evidence>
<dbReference type="GO" id="GO:0032259">
    <property type="term" value="P:methylation"/>
    <property type="evidence" value="ECO:0007669"/>
    <property type="project" value="UniProtKB-KW"/>
</dbReference>
<dbReference type="PANTHER" id="PTHR42933:SF3">
    <property type="entry name" value="TYPE I RESTRICTION ENZYME MJAVIII METHYLASE SUBUNIT"/>
    <property type="match status" value="1"/>
</dbReference>
<feature type="domain" description="Type I restriction modification DNA specificity" evidence="10">
    <location>
        <begin position="592"/>
        <end position="737"/>
    </location>
</feature>
<dbReference type="AlphaFoldDB" id="A0A6C0APE1"/>
<dbReference type="InterPro" id="IPR044946">
    <property type="entry name" value="Restrct_endonuc_typeI_TRD_sf"/>
</dbReference>
<dbReference type="InterPro" id="IPR029063">
    <property type="entry name" value="SAM-dependent_MTases_sf"/>
</dbReference>
<keyword evidence="4" id="KW-0808">Transferase</keyword>
<keyword evidence="9" id="KW-0175">Coiled coil</keyword>
<evidence type="ECO:0000256" key="5">
    <source>
        <dbReference type="ARBA" id="ARBA00022691"/>
    </source>
</evidence>
<evidence type="ECO:0000256" key="8">
    <source>
        <dbReference type="ARBA" id="ARBA00047942"/>
    </source>
</evidence>
<feature type="coiled-coil region" evidence="9">
    <location>
        <begin position="722"/>
        <end position="749"/>
    </location>
</feature>
<feature type="domain" description="DNA methylase adenine-specific" evidence="11">
    <location>
        <begin position="127"/>
        <end position="381"/>
    </location>
</feature>
<sequence>MSGTGITMHPSVKNLESVVKRVRDVLRKGDGITDMDSMAHCVLFTAARMLDTATATKLNVPYTWDSVISKVLAKDINGADKAFKDILEVLDSKFSTNEFTWKLKVQDDFEKIVKLFNELDIHEVAKHTDVLGFIYEQHISTGSGGGRDLGKFYTDRQITRYLTELLGSDITADRPDSMCDATMGTGGFILSYIEYVTKMCRDVKWDDYDLAGGDIDDKVAAIARLNVFLRTGKLFPMIRKRNTLKNDIGDSSDKRKTFKRLLMNIPFGVKGLTLADDCCERIKEIVKVGTKSEPLFMTLTCQLLAEGGKAAVIVPDGVLVNCSNQHDAFRQYLLDNFKVLRIIKMRGKFFMNTGIQPSVIVFERSGKTDTIEFWDVEKKDSGDLVETLMLTVAREKFIDSCSFDLRRYQKATILANPGGYPTVKLGDILSVSKGSEVITLEKATPGDIPLYSASVDVRTHNRPGFNGDESIIQACVGSNLVNCIHFVNKPFAATGNLWVLRKKEGHEFSLKFIYYWLLITKAILKKVNISVLPKVNRTEFDSIEIQLPPLLIQQEIVDALDLIYNNAATAKAAAVSIKAQMAAVMRSVGARGYEKKKLGDLVGIEGGDYITKKDETLGEYPVYGGGTASYHINRFNREPTCVINKDGMSLSCVQMVNTRFFLNHHGWTLKLKTDEALEKFLHWQLYFRASDIYTLATGSCQKGLNQKEFVQMTLYIPPLSIQQEILAILNEMESELKAMEQMAARAEQRAKYILDGYLCSNVDLTPVLTANPNNQQDASVNTLIPVNEIIVTTEAPKAKRILKIKK</sequence>
<organism evidence="12">
    <name type="scientific">viral metagenome</name>
    <dbReference type="NCBI Taxonomy" id="1070528"/>
    <lineage>
        <taxon>unclassified sequences</taxon>
        <taxon>metagenomes</taxon>
        <taxon>organismal metagenomes</taxon>
    </lineage>
</organism>
<dbReference type="PANTHER" id="PTHR42933">
    <property type="entry name" value="SLR6095 PROTEIN"/>
    <property type="match status" value="1"/>
</dbReference>
<keyword evidence="6" id="KW-0680">Restriction system</keyword>
<evidence type="ECO:0000313" key="12">
    <source>
        <dbReference type="EMBL" id="QHS81373.1"/>
    </source>
</evidence>
<evidence type="ECO:0000256" key="9">
    <source>
        <dbReference type="SAM" id="Coils"/>
    </source>
</evidence>
<comment type="catalytic activity">
    <reaction evidence="8">
        <text>a 2'-deoxyadenosine in DNA + S-adenosyl-L-methionine = an N(6)-methyl-2'-deoxyadenosine in DNA + S-adenosyl-L-homocysteine + H(+)</text>
        <dbReference type="Rhea" id="RHEA:15197"/>
        <dbReference type="Rhea" id="RHEA-COMP:12418"/>
        <dbReference type="Rhea" id="RHEA-COMP:12419"/>
        <dbReference type="ChEBI" id="CHEBI:15378"/>
        <dbReference type="ChEBI" id="CHEBI:57856"/>
        <dbReference type="ChEBI" id="CHEBI:59789"/>
        <dbReference type="ChEBI" id="CHEBI:90615"/>
        <dbReference type="ChEBI" id="CHEBI:90616"/>
        <dbReference type="EC" id="2.1.1.72"/>
    </reaction>
</comment>
<dbReference type="Gene3D" id="3.40.50.150">
    <property type="entry name" value="Vaccinia Virus protein VP39"/>
    <property type="match status" value="1"/>
</dbReference>
<evidence type="ECO:0000256" key="2">
    <source>
        <dbReference type="ARBA" id="ARBA00011900"/>
    </source>
</evidence>
<dbReference type="GO" id="GO:0003677">
    <property type="term" value="F:DNA binding"/>
    <property type="evidence" value="ECO:0007669"/>
    <property type="project" value="UniProtKB-KW"/>
</dbReference>
<dbReference type="SUPFAM" id="SSF116734">
    <property type="entry name" value="DNA methylase specificity domain"/>
    <property type="match status" value="2"/>
</dbReference>
<comment type="similarity">
    <text evidence="1">Belongs to the type-I restriction system S methylase family.</text>
</comment>
<evidence type="ECO:0000256" key="1">
    <source>
        <dbReference type="ARBA" id="ARBA00010923"/>
    </source>
</evidence>
<dbReference type="GO" id="GO:0008170">
    <property type="term" value="F:N-methyltransferase activity"/>
    <property type="evidence" value="ECO:0007669"/>
    <property type="project" value="InterPro"/>
</dbReference>
<keyword evidence="7" id="KW-0238">DNA-binding</keyword>
<keyword evidence="5" id="KW-0949">S-adenosyl-L-methionine</keyword>
<evidence type="ECO:0000256" key="4">
    <source>
        <dbReference type="ARBA" id="ARBA00022679"/>
    </source>
</evidence>
<protein>
    <recommendedName>
        <fullName evidence="2">site-specific DNA-methyltransferase (adenine-specific)</fullName>
        <ecNumber evidence="2">2.1.1.72</ecNumber>
    </recommendedName>
</protein>
<dbReference type="InterPro" id="IPR003356">
    <property type="entry name" value="DNA_methylase_A-5"/>
</dbReference>
<dbReference type="InterPro" id="IPR051537">
    <property type="entry name" value="DNA_Adenine_Mtase"/>
</dbReference>
<dbReference type="Pfam" id="PF02384">
    <property type="entry name" value="N6_Mtase"/>
    <property type="match status" value="1"/>
</dbReference>